<reference evidence="2 3" key="1">
    <citation type="journal article" date="2020" name="Nat. Food">
        <title>A phased Vanilla planifolia genome enables genetic improvement of flavour and production.</title>
        <authorList>
            <person name="Hasing T."/>
            <person name="Tang H."/>
            <person name="Brym M."/>
            <person name="Khazi F."/>
            <person name="Huang T."/>
            <person name="Chambers A.H."/>
        </authorList>
    </citation>
    <scope>NUCLEOTIDE SEQUENCE [LARGE SCALE GENOMIC DNA]</scope>
    <source>
        <tissue evidence="2">Leaf</tissue>
    </source>
</reference>
<organism evidence="2 3">
    <name type="scientific">Vanilla planifolia</name>
    <name type="common">Vanilla</name>
    <dbReference type="NCBI Taxonomy" id="51239"/>
    <lineage>
        <taxon>Eukaryota</taxon>
        <taxon>Viridiplantae</taxon>
        <taxon>Streptophyta</taxon>
        <taxon>Embryophyta</taxon>
        <taxon>Tracheophyta</taxon>
        <taxon>Spermatophyta</taxon>
        <taxon>Magnoliopsida</taxon>
        <taxon>Liliopsida</taxon>
        <taxon>Asparagales</taxon>
        <taxon>Orchidaceae</taxon>
        <taxon>Vanilloideae</taxon>
        <taxon>Vanilleae</taxon>
        <taxon>Vanilla</taxon>
    </lineage>
</organism>
<evidence type="ECO:0000256" key="1">
    <source>
        <dbReference type="SAM" id="MobiDB-lite"/>
    </source>
</evidence>
<proteinExistence type="predicted"/>
<accession>A0A835Q8Q2</accession>
<name>A0A835Q8Q2_VANPL</name>
<feature type="region of interest" description="Disordered" evidence="1">
    <location>
        <begin position="1"/>
        <end position="38"/>
    </location>
</feature>
<gene>
    <name evidence="2" type="ORF">HPP92_018393</name>
</gene>
<evidence type="ECO:0000313" key="3">
    <source>
        <dbReference type="Proteomes" id="UP000636800"/>
    </source>
</evidence>
<protein>
    <submittedName>
        <fullName evidence="2">Uncharacterized protein</fullName>
    </submittedName>
</protein>
<dbReference type="Proteomes" id="UP000636800">
    <property type="component" value="Unassembled WGS sequence"/>
</dbReference>
<dbReference type="EMBL" id="JADCNL010000009">
    <property type="protein sequence ID" value="KAG0466813.1"/>
    <property type="molecule type" value="Genomic_DNA"/>
</dbReference>
<feature type="compositionally biased region" description="Basic and acidic residues" evidence="1">
    <location>
        <begin position="1"/>
        <end position="11"/>
    </location>
</feature>
<keyword evidence="3" id="KW-1185">Reference proteome</keyword>
<dbReference type="PANTHER" id="PTHR47458:SF1">
    <property type="entry name" value="SMAD_FHA DOMAIN-CONTAINING PROTEIN"/>
    <property type="match status" value="1"/>
</dbReference>
<sequence length="105" mass="11121">MSVENSADRPRSPGSKECSVSSSTAGKPAASPQDEIRAVARKFADQPLSNPEPGVWAVLTAITKVARLRPQVSPTMHSQVIPFRKTVTLALKPGPFAATTPVVRS</sequence>
<dbReference type="AlphaFoldDB" id="A0A835Q8Q2"/>
<dbReference type="PANTHER" id="PTHR47458">
    <property type="entry name" value="SMAD/FHA DOMAIN-CONTAINING PROTEIN"/>
    <property type="match status" value="1"/>
</dbReference>
<evidence type="ECO:0000313" key="2">
    <source>
        <dbReference type="EMBL" id="KAG0466813.1"/>
    </source>
</evidence>
<dbReference type="OrthoDB" id="277011at2759"/>
<comment type="caution">
    <text evidence="2">The sequence shown here is derived from an EMBL/GenBank/DDBJ whole genome shotgun (WGS) entry which is preliminary data.</text>
</comment>